<evidence type="ECO:0000256" key="2">
    <source>
        <dbReference type="ARBA" id="ARBA00022741"/>
    </source>
</evidence>
<proteinExistence type="inferred from homology"/>
<evidence type="ECO:0000256" key="4">
    <source>
        <dbReference type="ARBA" id="ARBA00038388"/>
    </source>
</evidence>
<dbReference type="AlphaFoldDB" id="A0A6P1VMQ0"/>
<dbReference type="PANTHER" id="PTHR24220">
    <property type="entry name" value="IMPORT ATP-BINDING PROTEIN"/>
    <property type="match status" value="1"/>
</dbReference>
<keyword evidence="2" id="KW-0547">Nucleotide-binding</keyword>
<evidence type="ECO:0000313" key="6">
    <source>
        <dbReference type="EMBL" id="QHV94561.1"/>
    </source>
</evidence>
<dbReference type="InterPro" id="IPR003439">
    <property type="entry name" value="ABC_transporter-like_ATP-bd"/>
</dbReference>
<dbReference type="GO" id="GO:0098796">
    <property type="term" value="C:membrane protein complex"/>
    <property type="evidence" value="ECO:0007669"/>
    <property type="project" value="UniProtKB-ARBA"/>
</dbReference>
<dbReference type="SUPFAM" id="SSF52540">
    <property type="entry name" value="P-loop containing nucleoside triphosphate hydrolases"/>
    <property type="match status" value="1"/>
</dbReference>
<dbReference type="CDD" id="cd03255">
    <property type="entry name" value="ABC_MJ0796_LolCDE_FtsE"/>
    <property type="match status" value="1"/>
</dbReference>
<evidence type="ECO:0000313" key="7">
    <source>
        <dbReference type="Proteomes" id="UP000464577"/>
    </source>
</evidence>
<reference evidence="6 7" key="1">
    <citation type="submission" date="2019-11" db="EMBL/GenBank/DDBJ databases">
        <title>Spirosoma endbachense sp. nov., isolated from a natural salt meadow.</title>
        <authorList>
            <person name="Rojas J."/>
            <person name="Ambika Manirajan B."/>
            <person name="Ratering S."/>
            <person name="Suarez C."/>
            <person name="Geissler-Plaum R."/>
            <person name="Schnell S."/>
        </authorList>
    </citation>
    <scope>NUCLEOTIDE SEQUENCE [LARGE SCALE GENOMIC DNA]</scope>
    <source>
        <strain evidence="6 7">I-24</strain>
    </source>
</reference>
<dbReference type="PROSITE" id="PS50893">
    <property type="entry name" value="ABC_TRANSPORTER_2"/>
    <property type="match status" value="1"/>
</dbReference>
<keyword evidence="7" id="KW-1185">Reference proteome</keyword>
<dbReference type="InterPro" id="IPR017911">
    <property type="entry name" value="MacB-like_ATP-bd"/>
</dbReference>
<protein>
    <submittedName>
        <fullName evidence="6">ATP-binding cassette domain-containing protein</fullName>
    </submittedName>
</protein>
<evidence type="ECO:0000256" key="1">
    <source>
        <dbReference type="ARBA" id="ARBA00022448"/>
    </source>
</evidence>
<dbReference type="GO" id="GO:0022857">
    <property type="term" value="F:transmembrane transporter activity"/>
    <property type="evidence" value="ECO:0007669"/>
    <property type="project" value="TreeGrafter"/>
</dbReference>
<sequence length="220" mass="24544">MIELRHIQKNYRTGALVTPVITNLSLQVQAGEFVAIMGPSGCGKSTLLNILGLLDEVDAGQYRFGPTDVTHFSERQRDLFRHEHMGFVFQQFNLISELSIYENVELPLVYGGVGAALRHERVTTLLDQFKLMHRRYHRPAQLSGGQQQRAAIARALVNNPPLMLADEPTGNLDSANREAVMRLLTDINEAGTTVVMVTHSELDALYAHRIVPMVDGEIKV</sequence>
<dbReference type="InterPro" id="IPR017871">
    <property type="entry name" value="ABC_transporter-like_CS"/>
</dbReference>
<organism evidence="6 7">
    <name type="scientific">Spirosoma endbachense</name>
    <dbReference type="NCBI Taxonomy" id="2666025"/>
    <lineage>
        <taxon>Bacteria</taxon>
        <taxon>Pseudomonadati</taxon>
        <taxon>Bacteroidota</taxon>
        <taxon>Cytophagia</taxon>
        <taxon>Cytophagales</taxon>
        <taxon>Cytophagaceae</taxon>
        <taxon>Spirosoma</taxon>
    </lineage>
</organism>
<dbReference type="Pfam" id="PF00005">
    <property type="entry name" value="ABC_tran"/>
    <property type="match status" value="1"/>
</dbReference>
<gene>
    <name evidence="6" type="ORF">GJR95_05815</name>
</gene>
<dbReference type="InterPro" id="IPR015854">
    <property type="entry name" value="ABC_transpr_LolD-like"/>
</dbReference>
<feature type="domain" description="ABC transporter" evidence="5">
    <location>
        <begin position="2"/>
        <end position="220"/>
    </location>
</feature>
<keyword evidence="3 6" id="KW-0067">ATP-binding</keyword>
<dbReference type="EMBL" id="CP045997">
    <property type="protein sequence ID" value="QHV94561.1"/>
    <property type="molecule type" value="Genomic_DNA"/>
</dbReference>
<evidence type="ECO:0000256" key="3">
    <source>
        <dbReference type="ARBA" id="ARBA00022840"/>
    </source>
</evidence>
<dbReference type="Gene3D" id="3.40.50.300">
    <property type="entry name" value="P-loop containing nucleotide triphosphate hydrolases"/>
    <property type="match status" value="1"/>
</dbReference>
<dbReference type="GO" id="GO:0016887">
    <property type="term" value="F:ATP hydrolysis activity"/>
    <property type="evidence" value="ECO:0007669"/>
    <property type="project" value="InterPro"/>
</dbReference>
<keyword evidence="1" id="KW-0813">Transport</keyword>
<dbReference type="InterPro" id="IPR027417">
    <property type="entry name" value="P-loop_NTPase"/>
</dbReference>
<dbReference type="GO" id="GO:0005886">
    <property type="term" value="C:plasma membrane"/>
    <property type="evidence" value="ECO:0007669"/>
    <property type="project" value="TreeGrafter"/>
</dbReference>
<accession>A0A6P1VMQ0</accession>
<comment type="similarity">
    <text evidence="4">Belongs to the ABC transporter superfamily. Macrolide exporter (TC 3.A.1.122) family.</text>
</comment>
<dbReference type="PROSITE" id="PS00211">
    <property type="entry name" value="ABC_TRANSPORTER_1"/>
    <property type="match status" value="1"/>
</dbReference>
<dbReference type="KEGG" id="senf:GJR95_05815"/>
<name>A0A6P1VMQ0_9BACT</name>
<dbReference type="SMART" id="SM00382">
    <property type="entry name" value="AAA"/>
    <property type="match status" value="1"/>
</dbReference>
<dbReference type="PANTHER" id="PTHR24220:SF648">
    <property type="entry name" value="ABC TRANSPORTER ATP-BINDING PROTEIN YTRE"/>
    <property type="match status" value="1"/>
</dbReference>
<dbReference type="Proteomes" id="UP000464577">
    <property type="component" value="Chromosome"/>
</dbReference>
<dbReference type="RefSeq" id="WP_162384980.1">
    <property type="nucleotide sequence ID" value="NZ_CP045997.1"/>
</dbReference>
<dbReference type="InterPro" id="IPR003593">
    <property type="entry name" value="AAA+_ATPase"/>
</dbReference>
<dbReference type="GO" id="GO:0005524">
    <property type="term" value="F:ATP binding"/>
    <property type="evidence" value="ECO:0007669"/>
    <property type="project" value="UniProtKB-KW"/>
</dbReference>
<evidence type="ECO:0000259" key="5">
    <source>
        <dbReference type="PROSITE" id="PS50893"/>
    </source>
</evidence>
<dbReference type="FunFam" id="3.40.50.300:FF:000032">
    <property type="entry name" value="Export ABC transporter ATP-binding protein"/>
    <property type="match status" value="1"/>
</dbReference>